<keyword evidence="5 6" id="KW-0349">Heme</keyword>
<dbReference type="PANTHER" id="PTHR24305:SF166">
    <property type="entry name" value="CYTOCHROME P450 12A4, MITOCHONDRIAL-RELATED"/>
    <property type="match status" value="1"/>
</dbReference>
<dbReference type="GO" id="GO:0020037">
    <property type="term" value="F:heme binding"/>
    <property type="evidence" value="ECO:0007669"/>
    <property type="project" value="InterPro"/>
</dbReference>
<evidence type="ECO:0000313" key="7">
    <source>
        <dbReference type="EMBL" id="AUM12195.1"/>
    </source>
</evidence>
<organism evidence="7 8">
    <name type="scientific">Ketobacter alkanivorans</name>
    <dbReference type="NCBI Taxonomy" id="1917421"/>
    <lineage>
        <taxon>Bacteria</taxon>
        <taxon>Pseudomonadati</taxon>
        <taxon>Pseudomonadota</taxon>
        <taxon>Gammaproteobacteria</taxon>
        <taxon>Pseudomonadales</taxon>
        <taxon>Ketobacteraceae</taxon>
        <taxon>Ketobacter</taxon>
    </lineage>
</organism>
<proteinExistence type="inferred from homology"/>
<dbReference type="PRINTS" id="PR00465">
    <property type="entry name" value="EP450IV"/>
</dbReference>
<keyword evidence="6" id="KW-0503">Monooxygenase</keyword>
<dbReference type="PANTHER" id="PTHR24305">
    <property type="entry name" value="CYTOCHROME P450"/>
    <property type="match status" value="1"/>
</dbReference>
<evidence type="ECO:0000256" key="2">
    <source>
        <dbReference type="ARBA" id="ARBA00010617"/>
    </source>
</evidence>
<dbReference type="Gene3D" id="1.10.630.10">
    <property type="entry name" value="Cytochrome P450"/>
    <property type="match status" value="1"/>
</dbReference>
<evidence type="ECO:0000256" key="4">
    <source>
        <dbReference type="ARBA" id="ARBA00023004"/>
    </source>
</evidence>
<keyword evidence="3 5" id="KW-0479">Metal-binding</keyword>
<evidence type="ECO:0008006" key="9">
    <source>
        <dbReference type="Google" id="ProtNLM"/>
    </source>
</evidence>
<keyword evidence="6" id="KW-0560">Oxidoreductase</keyword>
<dbReference type="GO" id="GO:0004497">
    <property type="term" value="F:monooxygenase activity"/>
    <property type="evidence" value="ECO:0007669"/>
    <property type="project" value="UniProtKB-KW"/>
</dbReference>
<keyword evidence="8" id="KW-1185">Reference proteome</keyword>
<gene>
    <name evidence="7" type="ORF">Kalk_07130</name>
</gene>
<reference evidence="8" key="1">
    <citation type="submission" date="2017-08" db="EMBL/GenBank/DDBJ databases">
        <title>Direct submision.</title>
        <authorList>
            <person name="Kim S.-J."/>
            <person name="Rhee S.-K."/>
        </authorList>
    </citation>
    <scope>NUCLEOTIDE SEQUENCE [LARGE SCALE GENOMIC DNA]</scope>
    <source>
        <strain evidence="8">GI5</strain>
    </source>
</reference>
<dbReference type="Pfam" id="PF00067">
    <property type="entry name" value="p450"/>
    <property type="match status" value="2"/>
</dbReference>
<protein>
    <recommendedName>
        <fullName evidence="9">Cytochrome P450</fullName>
    </recommendedName>
</protein>
<evidence type="ECO:0000313" key="8">
    <source>
        <dbReference type="Proteomes" id="UP000235116"/>
    </source>
</evidence>
<dbReference type="EMBL" id="CP022684">
    <property type="protein sequence ID" value="AUM12195.1"/>
    <property type="molecule type" value="Genomic_DNA"/>
</dbReference>
<dbReference type="InterPro" id="IPR002403">
    <property type="entry name" value="Cyt_P450_E_grp-IV"/>
</dbReference>
<dbReference type="GO" id="GO:0016705">
    <property type="term" value="F:oxidoreductase activity, acting on paired donors, with incorporation or reduction of molecular oxygen"/>
    <property type="evidence" value="ECO:0007669"/>
    <property type="project" value="InterPro"/>
</dbReference>
<evidence type="ECO:0000256" key="6">
    <source>
        <dbReference type="RuleBase" id="RU000461"/>
    </source>
</evidence>
<evidence type="ECO:0000256" key="1">
    <source>
        <dbReference type="ARBA" id="ARBA00001971"/>
    </source>
</evidence>
<dbReference type="InterPro" id="IPR036396">
    <property type="entry name" value="Cyt_P450_sf"/>
</dbReference>
<dbReference type="InterPro" id="IPR017972">
    <property type="entry name" value="Cyt_P450_CS"/>
</dbReference>
<dbReference type="Proteomes" id="UP000235116">
    <property type="component" value="Chromosome"/>
</dbReference>
<dbReference type="InterPro" id="IPR001128">
    <property type="entry name" value="Cyt_P450"/>
</dbReference>
<accession>A0A2K9LL31</accession>
<feature type="binding site" description="axial binding residue" evidence="5">
    <location>
        <position position="418"/>
    </location>
    <ligand>
        <name>heme</name>
        <dbReference type="ChEBI" id="CHEBI:30413"/>
    </ligand>
    <ligandPart>
        <name>Fe</name>
        <dbReference type="ChEBI" id="CHEBI:18248"/>
    </ligandPart>
</feature>
<dbReference type="InterPro" id="IPR050121">
    <property type="entry name" value="Cytochrome_P450_monoxygenase"/>
</dbReference>
<dbReference type="GO" id="GO:0005506">
    <property type="term" value="F:iron ion binding"/>
    <property type="evidence" value="ECO:0007669"/>
    <property type="project" value="InterPro"/>
</dbReference>
<name>A0A2K9LL31_9GAMM</name>
<dbReference type="RefSeq" id="WP_101893531.1">
    <property type="nucleotide sequence ID" value="NZ_CP022684.1"/>
</dbReference>
<dbReference type="OrthoDB" id="9764248at2"/>
<dbReference type="AlphaFoldDB" id="A0A2K9LL31"/>
<keyword evidence="4 5" id="KW-0408">Iron</keyword>
<sequence>MTTHAQLPPGPKEFKFKQAMKMGLSIYDYLQQCGDEFGDAFTLNLPGMEPMVWVSRPDMVKSFFSLKPDEIDQSKLAIPIDIGDNQTGFLNNEEHAHSRKVVIPSLVSRRLHDRANVMHEIITQHIDAMKPGDQYDVPRLIGDMTLDIACYTLLGLREGEKKERYKELMLHWIQASTNNTMFLIGTLYGPSKWRNRLHKAYLKKTASGDFGTGKKGILPWSHSIELKAQLADLMRKDIHEARQTPDSGRTDLLFTVSNAHYEDGELLSEERVISESMGMLVGGHETSAATSAWYMLWLLKNPDVYKKMHDTVLASIAEEGKLDPMKITEVPYLNACLSESQRLTPSAVGTMRCLIKECKIGPLTIPANTNVLAAAYLTHRRKDIWGEDVLEYRPERWLEGKQPSPFEYYPFGGGRRACVGSNQAKQQMRIIFAELARRVEFDSPYANNDEWPGQMQVSGQTEPQGGVPVTVTKVRPASYGLPESSLQEAS</sequence>
<dbReference type="PROSITE" id="PS00086">
    <property type="entry name" value="CYTOCHROME_P450"/>
    <property type="match status" value="1"/>
</dbReference>
<comment type="cofactor">
    <cofactor evidence="1 5">
        <name>heme</name>
        <dbReference type="ChEBI" id="CHEBI:30413"/>
    </cofactor>
</comment>
<evidence type="ECO:0000256" key="3">
    <source>
        <dbReference type="ARBA" id="ARBA00022723"/>
    </source>
</evidence>
<dbReference type="KEGG" id="kak:Kalk_07130"/>
<evidence type="ECO:0000256" key="5">
    <source>
        <dbReference type="PIRSR" id="PIRSR602403-1"/>
    </source>
</evidence>
<comment type="similarity">
    <text evidence="2 6">Belongs to the cytochrome P450 family.</text>
</comment>
<dbReference type="SUPFAM" id="SSF48264">
    <property type="entry name" value="Cytochrome P450"/>
    <property type="match status" value="1"/>
</dbReference>
<dbReference type="PRINTS" id="PR00385">
    <property type="entry name" value="P450"/>
</dbReference>